<accession>A0A4Z1EQW6</accession>
<comment type="caution">
    <text evidence="1">The sequence shown here is derived from an EMBL/GenBank/DDBJ whole genome shotgun (WGS) entry which is preliminary data.</text>
</comment>
<evidence type="ECO:0000313" key="1">
    <source>
        <dbReference type="EMBL" id="TGO14794.1"/>
    </source>
</evidence>
<keyword evidence="2" id="KW-1185">Reference proteome</keyword>
<reference evidence="1 2" key="1">
    <citation type="submission" date="2017-12" db="EMBL/GenBank/DDBJ databases">
        <title>Comparative genomics of Botrytis spp.</title>
        <authorList>
            <person name="Valero-Jimenez C.A."/>
            <person name="Tapia P."/>
            <person name="Veloso J."/>
            <person name="Silva-Moreno E."/>
            <person name="Staats M."/>
            <person name="Valdes J.H."/>
            <person name="Van Kan J.A.L."/>
        </authorList>
    </citation>
    <scope>NUCLEOTIDE SEQUENCE [LARGE SCALE GENOMIC DNA]</scope>
    <source>
        <strain evidence="1 2">Bt9001</strain>
    </source>
</reference>
<dbReference type="OrthoDB" id="3518483at2759"/>
<sequence>MFQKKLLRENHGIERSETRDGNPNEIHEVRSDARTLECVFPCVSEFSVGFVSMVGNKWRVADSPGDIIAKSSSINLLLTPNSFANCHQSYQEFVSSDFEEMFISQRAGWKRKGMRKEG</sequence>
<dbReference type="AlphaFoldDB" id="A0A4Z1EQW6"/>
<evidence type="ECO:0000313" key="2">
    <source>
        <dbReference type="Proteomes" id="UP000297777"/>
    </source>
</evidence>
<gene>
    <name evidence="1" type="ORF">BTUL_0048g00330</name>
</gene>
<dbReference type="EMBL" id="PQXH01000048">
    <property type="protein sequence ID" value="TGO14794.1"/>
    <property type="molecule type" value="Genomic_DNA"/>
</dbReference>
<organism evidence="1 2">
    <name type="scientific">Botrytis tulipae</name>
    <dbReference type="NCBI Taxonomy" id="87230"/>
    <lineage>
        <taxon>Eukaryota</taxon>
        <taxon>Fungi</taxon>
        <taxon>Dikarya</taxon>
        <taxon>Ascomycota</taxon>
        <taxon>Pezizomycotina</taxon>
        <taxon>Leotiomycetes</taxon>
        <taxon>Helotiales</taxon>
        <taxon>Sclerotiniaceae</taxon>
        <taxon>Botrytis</taxon>
    </lineage>
</organism>
<name>A0A4Z1EQW6_9HELO</name>
<protein>
    <submittedName>
        <fullName evidence="1">Uncharacterized protein</fullName>
    </submittedName>
</protein>
<proteinExistence type="predicted"/>
<dbReference type="Proteomes" id="UP000297777">
    <property type="component" value="Unassembled WGS sequence"/>
</dbReference>